<dbReference type="EMBL" id="FRXN01000001">
    <property type="protein sequence ID" value="SHO60033.1"/>
    <property type="molecule type" value="Genomic_DNA"/>
</dbReference>
<dbReference type="STRING" id="1073327.SAMN04488108_0527"/>
<dbReference type="RefSeq" id="WP_073570186.1">
    <property type="nucleotide sequence ID" value="NZ_FRXN01000001.1"/>
</dbReference>
<evidence type="ECO:0000313" key="2">
    <source>
        <dbReference type="Proteomes" id="UP000184609"/>
    </source>
</evidence>
<dbReference type="Proteomes" id="UP000184609">
    <property type="component" value="Unassembled WGS sequence"/>
</dbReference>
<proteinExistence type="predicted"/>
<name>A0A1M7Z510_9BACT</name>
<organism evidence="1 2">
    <name type="scientific">Algoriphagus zhangzhouensis</name>
    <dbReference type="NCBI Taxonomy" id="1073327"/>
    <lineage>
        <taxon>Bacteria</taxon>
        <taxon>Pseudomonadati</taxon>
        <taxon>Bacteroidota</taxon>
        <taxon>Cytophagia</taxon>
        <taxon>Cytophagales</taxon>
        <taxon>Cyclobacteriaceae</taxon>
        <taxon>Algoriphagus</taxon>
    </lineage>
</organism>
<reference evidence="2" key="1">
    <citation type="submission" date="2016-12" db="EMBL/GenBank/DDBJ databases">
        <authorList>
            <person name="Varghese N."/>
            <person name="Submissions S."/>
        </authorList>
    </citation>
    <scope>NUCLEOTIDE SEQUENCE [LARGE SCALE GENOMIC DNA]</scope>
    <source>
        <strain evidence="2">DSM 25035</strain>
    </source>
</reference>
<evidence type="ECO:0000313" key="1">
    <source>
        <dbReference type="EMBL" id="SHO60033.1"/>
    </source>
</evidence>
<accession>A0A1M7Z510</accession>
<dbReference type="AlphaFoldDB" id="A0A1M7Z510"/>
<protein>
    <recommendedName>
        <fullName evidence="3">Cytochrome c domain-containing protein</fullName>
    </recommendedName>
</protein>
<keyword evidence="2" id="KW-1185">Reference proteome</keyword>
<sequence length="477" mass="54462">MYYFKFPQRVKYLLYLSCTVFILNSCSPPSTSTEKVEETNGKFVKNNFPDFGRMISPAEFHSKFPNDRVFKLSQDYPLEMPDDSQIPSFFDIPFDDDERWMEYINAVRDYAFEGMIDVDFIAQESKVRKWYHMPWMHWGPQGSEGFHGLAKEAEIGPYQLGPDQKTSHQTYALGFYNEFAGYTLAQMWKDKDNPDPYATQKPNGFPVGTVIFKLLFTDADESEVDYLVNPMTWNAYITPTWNNGQDTGRVVKKMHLIQMDVMVRDPRADQYGTGWVFGTFCYNGKLNNGKEGSFRAENLVPVGIQFGNDPQDTTNFINPYPVTKTIINPNLKQTKINPDSTQLPPQHLGWGGRLDGPVDLNTSSCMSCHATAEFPQIAALVPKESFIGDTNALGQLTKLTETQAEEFIDYFKNLECATPYTADATSCDFSLQVSLALGYFTEWKDEEVEGYWTSEFERLPVEMNRDGSLKINVPQLD</sequence>
<evidence type="ECO:0008006" key="3">
    <source>
        <dbReference type="Google" id="ProtNLM"/>
    </source>
</evidence>
<dbReference type="OrthoDB" id="8830878at2"/>
<gene>
    <name evidence="1" type="ORF">SAMN04488108_0527</name>
</gene>